<protein>
    <recommendedName>
        <fullName evidence="14">cholesterol 7-desaturase</fullName>
        <ecNumber evidence="14">1.14.19.21</ecNumber>
    </recommendedName>
</protein>
<keyword evidence="10" id="KW-0411">Iron-sulfur</keyword>
<evidence type="ECO:0000256" key="1">
    <source>
        <dbReference type="ARBA" id="ARBA00001962"/>
    </source>
</evidence>
<evidence type="ECO:0000256" key="4">
    <source>
        <dbReference type="ARBA" id="ARBA00022692"/>
    </source>
</evidence>
<sequence length="428" mass="49828">MVVLEVIGREWTLVQVAAYAALAYVVYKVVEWYFTCPEVYGRHGFKQNLYEENSYKRRQLDKLRAESGEFPPPYPNGWYKIAESAEVPKGKVVTVSALGREFVVFRGKEDGVAGVIDAFCPHLGTHLGHGGQVVGNNIQCPYHLWEFNSDGENKNIPYCKKDMSGSKRVNVKKFTTYESPELGSIFFWYHCEDKEPEWELHPGLSEIEKDVKSGKMRRVSANRWSDMMMHVFEASQNSADYFHFSTVHQYLPMPFNLKLVKADHIISTIYGAEGTEVTKESMMIRERLDRLRVFGWNIFTLPSFIKDSIITYVHIQGPNNVVFKVDTILGSFRAHYAMLPLEPFRQKATIVMYADRKIPFFVARLLHWWIEETVGQDRQVWEHKKHVAPRNLVVGDGPFAQYGKWIEQFYTEKSYSWNQFRARDSLEW</sequence>
<comment type="pathway">
    <text evidence="3">Hormone biosynthesis.</text>
</comment>
<keyword evidence="19" id="KW-1185">Reference proteome</keyword>
<accession>A0ABP0JP20</accession>
<evidence type="ECO:0000256" key="2">
    <source>
        <dbReference type="ARBA" id="ARBA00004370"/>
    </source>
</evidence>
<evidence type="ECO:0000256" key="15">
    <source>
        <dbReference type="ARBA" id="ARBA00047853"/>
    </source>
</evidence>
<dbReference type="Gene3D" id="2.102.10.10">
    <property type="entry name" value="Rieske [2Fe-2S] iron-sulphur domain"/>
    <property type="match status" value="1"/>
</dbReference>
<gene>
    <name evidence="18" type="ORF">SCF082_LOCUS13039</name>
</gene>
<keyword evidence="11" id="KW-0472">Membrane</keyword>
<evidence type="ECO:0000256" key="6">
    <source>
        <dbReference type="ARBA" id="ARBA00022723"/>
    </source>
</evidence>
<comment type="caution">
    <text evidence="18">The sequence shown here is derived from an EMBL/GenBank/DDBJ whole genome shotgun (WGS) entry which is preliminary data.</text>
</comment>
<dbReference type="PROSITE" id="PS51296">
    <property type="entry name" value="RIESKE"/>
    <property type="match status" value="1"/>
</dbReference>
<evidence type="ECO:0000256" key="10">
    <source>
        <dbReference type="ARBA" id="ARBA00023014"/>
    </source>
</evidence>
<evidence type="ECO:0000256" key="13">
    <source>
        <dbReference type="ARBA" id="ARBA00025729"/>
    </source>
</evidence>
<dbReference type="CDD" id="cd03469">
    <property type="entry name" value="Rieske_RO_Alpha_N"/>
    <property type="match status" value="1"/>
</dbReference>
<proteinExistence type="inferred from homology"/>
<comment type="pathway">
    <text evidence="12">Steroid hormone biosynthesis; dafachronic acid biosynthesis.</text>
</comment>
<dbReference type="InterPro" id="IPR036922">
    <property type="entry name" value="Rieske_2Fe-2S_sf"/>
</dbReference>
<evidence type="ECO:0000256" key="11">
    <source>
        <dbReference type="ARBA" id="ARBA00023136"/>
    </source>
</evidence>
<dbReference type="PANTHER" id="PTHR21266">
    <property type="entry name" value="IRON-SULFUR DOMAIN CONTAINING PROTEIN"/>
    <property type="match status" value="1"/>
</dbReference>
<evidence type="ECO:0000259" key="17">
    <source>
        <dbReference type="PROSITE" id="PS51296"/>
    </source>
</evidence>
<comment type="cofactor">
    <cofactor evidence="1">
        <name>Fe cation</name>
        <dbReference type="ChEBI" id="CHEBI:24875"/>
    </cofactor>
</comment>
<evidence type="ECO:0000256" key="14">
    <source>
        <dbReference type="ARBA" id="ARBA00026095"/>
    </source>
</evidence>
<evidence type="ECO:0000256" key="12">
    <source>
        <dbReference type="ARBA" id="ARBA00025712"/>
    </source>
</evidence>
<keyword evidence="7" id="KW-1133">Transmembrane helix</keyword>
<comment type="catalytic activity">
    <reaction evidence="16">
        <text>cholesterol + NADPH + O2 + H(+) = 7-dehydrocholesterol + NADP(+) + 2 H2O</text>
        <dbReference type="Rhea" id="RHEA:45024"/>
        <dbReference type="ChEBI" id="CHEBI:15377"/>
        <dbReference type="ChEBI" id="CHEBI:15378"/>
        <dbReference type="ChEBI" id="CHEBI:15379"/>
        <dbReference type="ChEBI" id="CHEBI:16113"/>
        <dbReference type="ChEBI" id="CHEBI:17759"/>
        <dbReference type="ChEBI" id="CHEBI:57783"/>
        <dbReference type="ChEBI" id="CHEBI:58349"/>
        <dbReference type="EC" id="1.14.19.21"/>
    </reaction>
    <physiologicalReaction direction="left-to-right" evidence="16">
        <dbReference type="Rhea" id="RHEA:45025"/>
    </physiologicalReaction>
</comment>
<comment type="similarity">
    <text evidence="13">Belongs to the cholesterol 7-desaturase family.</text>
</comment>
<evidence type="ECO:0000256" key="7">
    <source>
        <dbReference type="ARBA" id="ARBA00022989"/>
    </source>
</evidence>
<dbReference type="Pfam" id="PF19298">
    <property type="entry name" value="KshA_C"/>
    <property type="match status" value="1"/>
</dbReference>
<evidence type="ECO:0000313" key="19">
    <source>
        <dbReference type="Proteomes" id="UP001642464"/>
    </source>
</evidence>
<dbReference type="EMBL" id="CAXAMM010008011">
    <property type="protein sequence ID" value="CAK9016084.1"/>
    <property type="molecule type" value="Genomic_DNA"/>
</dbReference>
<evidence type="ECO:0000256" key="9">
    <source>
        <dbReference type="ARBA" id="ARBA00023004"/>
    </source>
</evidence>
<dbReference type="InterPro" id="IPR045605">
    <property type="entry name" value="KshA-like_C"/>
</dbReference>
<dbReference type="Pfam" id="PF00355">
    <property type="entry name" value="Rieske"/>
    <property type="match status" value="1"/>
</dbReference>
<keyword evidence="9" id="KW-0408">Iron</keyword>
<evidence type="ECO:0000313" key="18">
    <source>
        <dbReference type="EMBL" id="CAK9016084.1"/>
    </source>
</evidence>
<evidence type="ECO:0000256" key="16">
    <source>
        <dbReference type="ARBA" id="ARBA00049548"/>
    </source>
</evidence>
<dbReference type="InterPro" id="IPR050584">
    <property type="entry name" value="Cholesterol_7-desaturase"/>
</dbReference>
<dbReference type="PANTHER" id="PTHR21266:SF32">
    <property type="entry name" value="CHOLESTEROL 7-DESATURASE NVD"/>
    <property type="match status" value="1"/>
</dbReference>
<comment type="subcellular location">
    <subcellularLocation>
        <location evidence="2">Membrane</location>
    </subcellularLocation>
</comment>
<dbReference type="SUPFAM" id="SSF50022">
    <property type="entry name" value="ISP domain"/>
    <property type="match status" value="1"/>
</dbReference>
<keyword evidence="4" id="KW-0812">Transmembrane</keyword>
<organism evidence="18 19">
    <name type="scientific">Durusdinium trenchii</name>
    <dbReference type="NCBI Taxonomy" id="1381693"/>
    <lineage>
        <taxon>Eukaryota</taxon>
        <taxon>Sar</taxon>
        <taxon>Alveolata</taxon>
        <taxon>Dinophyceae</taxon>
        <taxon>Suessiales</taxon>
        <taxon>Symbiodiniaceae</taxon>
        <taxon>Durusdinium</taxon>
    </lineage>
</organism>
<dbReference type="InterPro" id="IPR017941">
    <property type="entry name" value="Rieske_2Fe-2S"/>
</dbReference>
<keyword evidence="6" id="KW-0479">Metal-binding</keyword>
<dbReference type="Gene3D" id="3.90.380.10">
    <property type="entry name" value="Naphthalene 1,2-dioxygenase Alpha Subunit, Chain A, domain 1"/>
    <property type="match status" value="1"/>
</dbReference>
<keyword evidence="8" id="KW-0560">Oxidoreductase</keyword>
<feature type="domain" description="Rieske" evidence="17">
    <location>
        <begin position="78"/>
        <end position="160"/>
    </location>
</feature>
<dbReference type="EC" id="1.14.19.21" evidence="14"/>
<name>A0ABP0JP20_9DINO</name>
<evidence type="ECO:0000256" key="3">
    <source>
        <dbReference type="ARBA" id="ARBA00004972"/>
    </source>
</evidence>
<evidence type="ECO:0000256" key="8">
    <source>
        <dbReference type="ARBA" id="ARBA00023002"/>
    </source>
</evidence>
<dbReference type="Proteomes" id="UP001642464">
    <property type="component" value="Unassembled WGS sequence"/>
</dbReference>
<comment type="catalytic activity">
    <reaction evidence="15">
        <text>cholesterol + NADH + O2 + H(+) = 7-dehydrocholesterol + NAD(+) + 2 H2O</text>
        <dbReference type="Rhea" id="RHEA:51644"/>
        <dbReference type="ChEBI" id="CHEBI:15377"/>
        <dbReference type="ChEBI" id="CHEBI:15378"/>
        <dbReference type="ChEBI" id="CHEBI:15379"/>
        <dbReference type="ChEBI" id="CHEBI:16113"/>
        <dbReference type="ChEBI" id="CHEBI:17759"/>
        <dbReference type="ChEBI" id="CHEBI:57540"/>
        <dbReference type="ChEBI" id="CHEBI:57945"/>
        <dbReference type="EC" id="1.14.19.21"/>
    </reaction>
    <physiologicalReaction direction="left-to-right" evidence="15">
        <dbReference type="Rhea" id="RHEA:51645"/>
    </physiologicalReaction>
</comment>
<evidence type="ECO:0000256" key="5">
    <source>
        <dbReference type="ARBA" id="ARBA00022714"/>
    </source>
</evidence>
<keyword evidence="5" id="KW-0001">2Fe-2S</keyword>
<reference evidence="18 19" key="1">
    <citation type="submission" date="2024-02" db="EMBL/GenBank/DDBJ databases">
        <authorList>
            <person name="Chen Y."/>
            <person name="Shah S."/>
            <person name="Dougan E. K."/>
            <person name="Thang M."/>
            <person name="Chan C."/>
        </authorList>
    </citation>
    <scope>NUCLEOTIDE SEQUENCE [LARGE SCALE GENOMIC DNA]</scope>
</reference>